<sequence length="312" mass="34369">MFSFIPKRYILSGLIFAGFVIMSGLRANLNVAIGAMIGNHTINVDGKDIVKRGEFKWDSKMEGVILGAFYYGYMVFQIPGGVLAMRFGGAKLFGVGIGIASILTLLTPLAARLSPIAVILLRIGEGLSLGALFPCNHAIWSHWSPPEERTTLVTVSVAGTSVGYLITMPISGILTKYGFDGGWGSVFYCFGVFGLLWYMIWLLCVHETPDDHPSLSDEERLILSHNDKDLRSKVGNPEIPWFKILKSAPVWAIIAANFALDWSFYVLLISLPKFLVEIFNTEIHTVSRTLVVSGMEDITWGGDTDLLKISEE</sequence>
<dbReference type="PROSITE" id="PS50850">
    <property type="entry name" value="MFS"/>
    <property type="match status" value="1"/>
</dbReference>
<feature type="transmembrane region" description="Helical" evidence="7">
    <location>
        <begin position="92"/>
        <end position="110"/>
    </location>
</feature>
<evidence type="ECO:0000259" key="8">
    <source>
        <dbReference type="PROSITE" id="PS50850"/>
    </source>
</evidence>
<dbReference type="EnsemblMetazoa" id="XM_021047542.1">
    <property type="protein sequence ID" value="XP_020903201.1"/>
    <property type="gene ID" value="LOC110241661"/>
</dbReference>
<keyword evidence="5 7" id="KW-0472">Membrane</keyword>
<dbReference type="Proteomes" id="UP000887567">
    <property type="component" value="Unplaced"/>
</dbReference>
<accession>A0A913XEG8</accession>
<keyword evidence="3 7" id="KW-0812">Transmembrane</keyword>
<dbReference type="RefSeq" id="XP_020903201.1">
    <property type="nucleotide sequence ID" value="XM_021047542.1"/>
</dbReference>
<evidence type="ECO:0000313" key="9">
    <source>
        <dbReference type="EnsemblMetazoa" id="XP_020903201.1"/>
    </source>
</evidence>
<reference evidence="9" key="1">
    <citation type="submission" date="2022-11" db="UniProtKB">
        <authorList>
            <consortium name="EnsemblMetazoa"/>
        </authorList>
    </citation>
    <scope>IDENTIFICATION</scope>
</reference>
<evidence type="ECO:0000256" key="2">
    <source>
        <dbReference type="ARBA" id="ARBA00022475"/>
    </source>
</evidence>
<feature type="transmembrane region" description="Helical" evidence="7">
    <location>
        <begin position="64"/>
        <end position="85"/>
    </location>
</feature>
<dbReference type="PANTHER" id="PTHR11662">
    <property type="entry name" value="SOLUTE CARRIER FAMILY 17"/>
    <property type="match status" value="1"/>
</dbReference>
<feature type="transmembrane region" description="Helical" evidence="7">
    <location>
        <begin position="9"/>
        <end position="29"/>
    </location>
</feature>
<dbReference type="SUPFAM" id="SSF103473">
    <property type="entry name" value="MFS general substrate transporter"/>
    <property type="match status" value="1"/>
</dbReference>
<organism evidence="9 10">
    <name type="scientific">Exaiptasia diaphana</name>
    <name type="common">Tropical sea anemone</name>
    <name type="synonym">Aiptasia pulchella</name>
    <dbReference type="NCBI Taxonomy" id="2652724"/>
    <lineage>
        <taxon>Eukaryota</taxon>
        <taxon>Metazoa</taxon>
        <taxon>Cnidaria</taxon>
        <taxon>Anthozoa</taxon>
        <taxon>Hexacorallia</taxon>
        <taxon>Actiniaria</taxon>
        <taxon>Aiptasiidae</taxon>
        <taxon>Exaiptasia</taxon>
    </lineage>
</organism>
<dbReference type="GO" id="GO:0005886">
    <property type="term" value="C:plasma membrane"/>
    <property type="evidence" value="ECO:0007669"/>
    <property type="project" value="UniProtKB-SubCell"/>
</dbReference>
<protein>
    <recommendedName>
        <fullName evidence="8">Major facilitator superfamily (MFS) profile domain-containing protein</fullName>
    </recommendedName>
</protein>
<dbReference type="OrthoDB" id="2985014at2759"/>
<feature type="transmembrane region" description="Helical" evidence="7">
    <location>
        <begin position="250"/>
        <end position="271"/>
    </location>
</feature>
<dbReference type="InterPro" id="IPR050382">
    <property type="entry name" value="MFS_Na/Anion_cotransporter"/>
</dbReference>
<dbReference type="GO" id="GO:0022857">
    <property type="term" value="F:transmembrane transporter activity"/>
    <property type="evidence" value="ECO:0007669"/>
    <property type="project" value="InterPro"/>
</dbReference>
<name>A0A913XEG8_EXADI</name>
<dbReference type="AlphaFoldDB" id="A0A913XEG8"/>
<evidence type="ECO:0000313" key="10">
    <source>
        <dbReference type="Proteomes" id="UP000887567"/>
    </source>
</evidence>
<dbReference type="GO" id="GO:0006820">
    <property type="term" value="P:monoatomic anion transport"/>
    <property type="evidence" value="ECO:0007669"/>
    <property type="project" value="TreeGrafter"/>
</dbReference>
<dbReference type="InterPro" id="IPR011701">
    <property type="entry name" value="MFS"/>
</dbReference>
<dbReference type="KEGG" id="epa:110241661"/>
<evidence type="ECO:0000256" key="5">
    <source>
        <dbReference type="ARBA" id="ARBA00023136"/>
    </source>
</evidence>
<evidence type="ECO:0000256" key="1">
    <source>
        <dbReference type="ARBA" id="ARBA00004651"/>
    </source>
</evidence>
<evidence type="ECO:0000256" key="6">
    <source>
        <dbReference type="ARBA" id="ARBA00023180"/>
    </source>
</evidence>
<feature type="transmembrane region" description="Helical" evidence="7">
    <location>
        <begin position="185"/>
        <end position="205"/>
    </location>
</feature>
<proteinExistence type="predicted"/>
<feature type="transmembrane region" description="Helical" evidence="7">
    <location>
        <begin position="152"/>
        <end position="173"/>
    </location>
</feature>
<keyword evidence="4 7" id="KW-1133">Transmembrane helix</keyword>
<dbReference type="Gene3D" id="1.20.1250.20">
    <property type="entry name" value="MFS general substrate transporter like domains"/>
    <property type="match status" value="1"/>
</dbReference>
<dbReference type="Pfam" id="PF07690">
    <property type="entry name" value="MFS_1"/>
    <property type="match status" value="1"/>
</dbReference>
<dbReference type="PANTHER" id="PTHR11662:SF399">
    <property type="entry name" value="FI19708P1-RELATED"/>
    <property type="match status" value="1"/>
</dbReference>
<evidence type="ECO:0000256" key="7">
    <source>
        <dbReference type="SAM" id="Phobius"/>
    </source>
</evidence>
<keyword evidence="10" id="KW-1185">Reference proteome</keyword>
<dbReference type="OMA" id="MEDITWG"/>
<dbReference type="GeneID" id="110241661"/>
<evidence type="ECO:0000256" key="4">
    <source>
        <dbReference type="ARBA" id="ARBA00022989"/>
    </source>
</evidence>
<dbReference type="InterPro" id="IPR036259">
    <property type="entry name" value="MFS_trans_sf"/>
</dbReference>
<dbReference type="InterPro" id="IPR020846">
    <property type="entry name" value="MFS_dom"/>
</dbReference>
<keyword evidence="2" id="KW-1003">Cell membrane</keyword>
<comment type="subcellular location">
    <subcellularLocation>
        <location evidence="1">Cell membrane</location>
        <topology evidence="1">Multi-pass membrane protein</topology>
    </subcellularLocation>
</comment>
<feature type="domain" description="Major facilitator superfamily (MFS) profile" evidence="8">
    <location>
        <begin position="10"/>
        <end position="312"/>
    </location>
</feature>
<keyword evidence="6" id="KW-0325">Glycoprotein</keyword>
<dbReference type="FunFam" id="1.20.1250.20:FF:000067">
    <property type="entry name" value="sialin isoform X2"/>
    <property type="match status" value="1"/>
</dbReference>
<evidence type="ECO:0000256" key="3">
    <source>
        <dbReference type="ARBA" id="ARBA00022692"/>
    </source>
</evidence>